<proteinExistence type="predicted"/>
<organism evidence="1 2">
    <name type="scientific">Dendrolimus kikuchii</name>
    <dbReference type="NCBI Taxonomy" id="765133"/>
    <lineage>
        <taxon>Eukaryota</taxon>
        <taxon>Metazoa</taxon>
        <taxon>Ecdysozoa</taxon>
        <taxon>Arthropoda</taxon>
        <taxon>Hexapoda</taxon>
        <taxon>Insecta</taxon>
        <taxon>Pterygota</taxon>
        <taxon>Neoptera</taxon>
        <taxon>Endopterygota</taxon>
        <taxon>Lepidoptera</taxon>
        <taxon>Glossata</taxon>
        <taxon>Ditrysia</taxon>
        <taxon>Bombycoidea</taxon>
        <taxon>Lasiocampidae</taxon>
        <taxon>Dendrolimus</taxon>
    </lineage>
</organism>
<sequence>MLLKCVFYLAGVGSKIYIYKQSNPNICIERIHALNGQKILGVVPNECGSKILVYGGKQLTVINVDSNTNGDISNKFIKLFEPIVCDDWLHAAIWSDNTAVLLTAHNVVQKWNIKSQTLLSKHSSKNNSILYSGLLLPLENDVLAMAGTVFSEVIIHHISDDKPLHCLKGHKGVIFSISCHPAKHLIVTTSDDRSIRVWSPRDLPQYSIHTIEFWTHVSIDCKKILYGHTARVMRSCISDHNVISVGEDSAVCHWDFQGNLLKKSIAHQNGEIWCVDTNNKLVVTGGADGGVICHPVITSVNYCDNRTIHFQMGTPKNLKFTKRKNLVILNEAHLIYYDIFNDVYTKYELTHETTYKILVIFDCKHKIAVVDMSGKLDLYEEGTENIAKLVKTINTKLDIGRIYSMHFITDNLLGFCSDNGAINIIDIKNKEPKVYDSFILPPCKERWLTAATKTHKDLYVFGDRCGNLHIYKTGQANPVQSFSKIHGRYGPTSISTNCSEIITTGRDGTIKYFAFSDNNLVSNYFKYMHCKDLEFEWIETFLGSNSELVCGFRERLFIICDLQSNTNIVEIPCGGGHRSWDIISYNNNNEEFIQFVYIKNSNIITATIHMSRIRPVHVIDGWHSKEINCLKTFKSNILDTIFYVSGSEDTTLRITESSKGYNFRKRAVFKKLSSVKALCVYELDTGVFLVLSAGGRAQICIKTVSIASYPDIKIREEVNYMIKGTDKERKGDKSWRECTTDFDPETRVMDIDLIKHGDIFHVFVGCSDAVIRIFTYNFNESNRKFKFDKEIKYHKTCILKTKCLRLSNHNILVICTSRGEVTLWDITDLNSDDVEPFFIIMTNKSGINSFSFTCISDIQFLIATGGDDNAIHLNLLKIADQNNLASTIVTQQWTSSQNHSSQITGLCFLDRYLLSVSVDQRVTLFEWKISEDGIQCNFLSQHWTDIADVHGLDLIKFCGDSVTICVFGKGMEVLSIPIR</sequence>
<keyword evidence="2" id="KW-1185">Reference proteome</keyword>
<evidence type="ECO:0000313" key="1">
    <source>
        <dbReference type="EMBL" id="KAJ0183062.1"/>
    </source>
</evidence>
<reference evidence="1 2" key="1">
    <citation type="journal article" date="2021" name="Front. Genet.">
        <title>Chromosome-Level Genome Assembly Reveals Significant Gene Expansion in the Toll and IMD Signaling Pathways of Dendrolimus kikuchii.</title>
        <authorList>
            <person name="Zhou J."/>
            <person name="Wu P."/>
            <person name="Xiong Z."/>
            <person name="Liu N."/>
            <person name="Zhao N."/>
            <person name="Ji M."/>
            <person name="Qiu Y."/>
            <person name="Yang B."/>
        </authorList>
    </citation>
    <scope>NUCLEOTIDE SEQUENCE [LARGE SCALE GENOMIC DNA]</scope>
    <source>
        <strain evidence="1">Ann1</strain>
    </source>
</reference>
<comment type="caution">
    <text evidence="1">The sequence shown here is derived from an EMBL/GenBank/DDBJ whole genome shotgun (WGS) entry which is preliminary data.</text>
</comment>
<protein>
    <submittedName>
        <fullName evidence="1">Uncharacterized protein</fullName>
    </submittedName>
</protein>
<name>A0ACC1DGP8_9NEOP</name>
<evidence type="ECO:0000313" key="2">
    <source>
        <dbReference type="Proteomes" id="UP000824533"/>
    </source>
</evidence>
<accession>A0ACC1DGP8</accession>
<dbReference type="EMBL" id="CM034388">
    <property type="protein sequence ID" value="KAJ0183062.1"/>
    <property type="molecule type" value="Genomic_DNA"/>
</dbReference>
<gene>
    <name evidence="1" type="ORF">K1T71_001038</name>
</gene>
<dbReference type="Proteomes" id="UP000824533">
    <property type="component" value="Linkage Group LG02"/>
</dbReference>